<evidence type="ECO:0000313" key="5">
    <source>
        <dbReference type="EMBL" id="NBZ89637.1"/>
    </source>
</evidence>
<dbReference type="PANTHER" id="PTHR23076:SF97">
    <property type="entry name" value="ATP-DEPENDENT ZINC METALLOPROTEASE YME1L1"/>
    <property type="match status" value="1"/>
</dbReference>
<dbReference type="GO" id="GO:0016887">
    <property type="term" value="F:ATP hydrolysis activity"/>
    <property type="evidence" value="ECO:0007669"/>
    <property type="project" value="InterPro"/>
</dbReference>
<dbReference type="PANTHER" id="PTHR23076">
    <property type="entry name" value="METALLOPROTEASE M41 FTSH"/>
    <property type="match status" value="1"/>
</dbReference>
<accession>A0AAE4YBH5</accession>
<dbReference type="InterPro" id="IPR003959">
    <property type="entry name" value="ATPase_AAA_core"/>
</dbReference>
<dbReference type="EMBL" id="JAABNR010000028">
    <property type="protein sequence ID" value="NBZ89637.1"/>
    <property type="molecule type" value="Genomic_DNA"/>
</dbReference>
<comment type="caution">
    <text evidence="5">The sequence shown here is derived from an EMBL/GenBank/DDBJ whole genome shotgun (WGS) entry which is preliminary data.</text>
</comment>
<evidence type="ECO:0000313" key="6">
    <source>
        <dbReference type="Proteomes" id="UP001193501"/>
    </source>
</evidence>
<feature type="domain" description="ATPase AAA-type core" evidence="3">
    <location>
        <begin position="3"/>
        <end position="89"/>
    </location>
</feature>
<dbReference type="GO" id="GO:0005886">
    <property type="term" value="C:plasma membrane"/>
    <property type="evidence" value="ECO:0007669"/>
    <property type="project" value="TreeGrafter"/>
</dbReference>
<gene>
    <name evidence="5" type="ORF">GV832_18770</name>
</gene>
<dbReference type="Pfam" id="PF00004">
    <property type="entry name" value="AAA"/>
    <property type="match status" value="1"/>
</dbReference>
<dbReference type="GO" id="GO:0005524">
    <property type="term" value="F:ATP binding"/>
    <property type="evidence" value="ECO:0007669"/>
    <property type="project" value="UniProtKB-KW"/>
</dbReference>
<dbReference type="CDD" id="cd19481">
    <property type="entry name" value="RecA-like_protease"/>
    <property type="match status" value="1"/>
</dbReference>
<feature type="compositionally biased region" description="Basic and acidic residues" evidence="2">
    <location>
        <begin position="349"/>
        <end position="365"/>
    </location>
</feature>
<dbReference type="PROSITE" id="PS00674">
    <property type="entry name" value="AAA"/>
    <property type="match status" value="1"/>
</dbReference>
<dbReference type="Gene3D" id="3.40.50.300">
    <property type="entry name" value="P-loop containing nucleotide triphosphate hydrolases"/>
    <property type="match status" value="1"/>
</dbReference>
<dbReference type="Pfam" id="PF01434">
    <property type="entry name" value="Peptidase_M41"/>
    <property type="match status" value="1"/>
</dbReference>
<dbReference type="InterPro" id="IPR037219">
    <property type="entry name" value="Peptidase_M41-like"/>
</dbReference>
<feature type="region of interest" description="Disordered" evidence="2">
    <location>
        <begin position="345"/>
        <end position="365"/>
    </location>
</feature>
<proteinExistence type="inferred from homology"/>
<organism evidence="5 6">
    <name type="scientific">Stagnihabitans tardus</name>
    <dbReference type="NCBI Taxonomy" id="2699202"/>
    <lineage>
        <taxon>Bacteria</taxon>
        <taxon>Pseudomonadati</taxon>
        <taxon>Pseudomonadota</taxon>
        <taxon>Alphaproteobacteria</taxon>
        <taxon>Rhodobacterales</taxon>
        <taxon>Paracoccaceae</taxon>
        <taxon>Stagnihabitans</taxon>
    </lineage>
</organism>
<evidence type="ECO:0000259" key="4">
    <source>
        <dbReference type="Pfam" id="PF01434"/>
    </source>
</evidence>
<dbReference type="InterPro" id="IPR003960">
    <property type="entry name" value="ATPase_AAA_CS"/>
</dbReference>
<dbReference type="RefSeq" id="WP_168776436.1">
    <property type="nucleotide sequence ID" value="NZ_JAABNR010000028.1"/>
</dbReference>
<keyword evidence="1" id="KW-0067">ATP-binding</keyword>
<evidence type="ECO:0000256" key="1">
    <source>
        <dbReference type="RuleBase" id="RU003651"/>
    </source>
</evidence>
<dbReference type="GO" id="GO:0030163">
    <property type="term" value="P:protein catabolic process"/>
    <property type="evidence" value="ECO:0007669"/>
    <property type="project" value="TreeGrafter"/>
</dbReference>
<evidence type="ECO:0000256" key="2">
    <source>
        <dbReference type="SAM" id="MobiDB-lite"/>
    </source>
</evidence>
<dbReference type="GO" id="GO:0004176">
    <property type="term" value="F:ATP-dependent peptidase activity"/>
    <property type="evidence" value="ECO:0007669"/>
    <property type="project" value="InterPro"/>
</dbReference>
<dbReference type="SUPFAM" id="SSF140990">
    <property type="entry name" value="FtsH protease domain-like"/>
    <property type="match status" value="1"/>
</dbReference>
<keyword evidence="6" id="KW-1185">Reference proteome</keyword>
<dbReference type="InterPro" id="IPR000642">
    <property type="entry name" value="Peptidase_M41"/>
</dbReference>
<protein>
    <submittedName>
        <fullName evidence="5">AAA family ATPase</fullName>
    </submittedName>
</protein>
<feature type="domain" description="Peptidase M41" evidence="4">
    <location>
        <begin position="167"/>
        <end position="333"/>
    </location>
</feature>
<dbReference type="InterPro" id="IPR027417">
    <property type="entry name" value="P-loop_NTPase"/>
</dbReference>
<dbReference type="GO" id="GO:0006508">
    <property type="term" value="P:proteolysis"/>
    <property type="evidence" value="ECO:0007669"/>
    <property type="project" value="InterPro"/>
</dbReference>
<dbReference type="SUPFAM" id="SSF52540">
    <property type="entry name" value="P-loop containing nucleoside triphosphate hydrolases"/>
    <property type="match status" value="1"/>
</dbReference>
<dbReference type="AlphaFoldDB" id="A0AAE4YBH5"/>
<dbReference type="GO" id="GO:0004222">
    <property type="term" value="F:metalloendopeptidase activity"/>
    <property type="evidence" value="ECO:0007669"/>
    <property type="project" value="InterPro"/>
</dbReference>
<reference evidence="5" key="1">
    <citation type="submission" date="2020-01" db="EMBL/GenBank/DDBJ databases">
        <authorList>
            <person name="Chen W.-M."/>
        </authorList>
    </citation>
    <scope>NUCLEOTIDE SEQUENCE</scope>
    <source>
        <strain evidence="5">CYK-10</strain>
    </source>
</reference>
<keyword evidence="1" id="KW-0547">Nucleotide-binding</keyword>
<dbReference type="Proteomes" id="UP001193501">
    <property type="component" value="Unassembled WGS sequence"/>
</dbReference>
<sequence>MKGMRGTFAEAMANAPCVLFIDELDAFGSRDRAPDHNSAWTDNVVAGLLECIDGFEQLEGVIVVAATNHPQKIDPAIRRAGRFDTTLRLEALTPDLLPQALRWHCGKDLPGADYLGLGRLLQEATGAEVAAIIRAARAKARAAHRPLAVEDLTTVIADHRPPLPQDLRRRVAIHEAGHAVAAIGTRCAEVISISIGPTGGKVEHRPVRGSMTADELEAALTFKLAGRAAERLIYGNASAGSGGSADSDLAQATELAVAMEAAYGQGQALVWLGSPETALRHLRYDRQLQHRVDLRLKAAEVRALRLLQANRDIALAVAKMLLEVQHISGPPLSQILAAVMPEGSAGVRPADKGEPDVGFEPREDRMEDIAQDACKVTG</sequence>
<name>A0AAE4YBH5_9RHOB</name>
<dbReference type="Gene3D" id="1.20.58.760">
    <property type="entry name" value="Peptidase M41"/>
    <property type="match status" value="1"/>
</dbReference>
<evidence type="ECO:0000259" key="3">
    <source>
        <dbReference type="Pfam" id="PF00004"/>
    </source>
</evidence>
<comment type="similarity">
    <text evidence="1">Belongs to the AAA ATPase family.</text>
</comment>